<proteinExistence type="predicted"/>
<keyword evidence="3 5" id="KW-0863">Zinc-finger</keyword>
<reference evidence="8" key="2">
    <citation type="submission" date="2025-08" db="UniProtKB">
        <authorList>
            <consortium name="Ensembl"/>
        </authorList>
    </citation>
    <scope>IDENTIFICATION</scope>
</reference>
<feature type="domain" description="C2H2-type" evidence="7">
    <location>
        <begin position="472"/>
        <end position="498"/>
    </location>
</feature>
<evidence type="ECO:0000256" key="2">
    <source>
        <dbReference type="ARBA" id="ARBA00022737"/>
    </source>
</evidence>
<dbReference type="InterPro" id="IPR036236">
    <property type="entry name" value="Znf_C2H2_sf"/>
</dbReference>
<dbReference type="PROSITE" id="PS00028">
    <property type="entry name" value="ZINC_FINGER_C2H2_1"/>
    <property type="match status" value="3"/>
</dbReference>
<feature type="compositionally biased region" description="Basic and acidic residues" evidence="6">
    <location>
        <begin position="224"/>
        <end position="247"/>
    </location>
</feature>
<keyword evidence="1" id="KW-0479">Metal-binding</keyword>
<feature type="domain" description="C2H2-type" evidence="7">
    <location>
        <begin position="444"/>
        <end position="471"/>
    </location>
</feature>
<feature type="compositionally biased region" description="Basic and acidic residues" evidence="6">
    <location>
        <begin position="275"/>
        <end position="286"/>
    </location>
</feature>
<dbReference type="Pfam" id="PF00096">
    <property type="entry name" value="zf-C2H2"/>
    <property type="match status" value="3"/>
</dbReference>
<reference evidence="8" key="3">
    <citation type="submission" date="2025-09" db="UniProtKB">
        <authorList>
            <consortium name="Ensembl"/>
        </authorList>
    </citation>
    <scope>IDENTIFICATION</scope>
</reference>
<dbReference type="PANTHER" id="PTHR23235">
    <property type="entry name" value="KRUEPPEL-LIKE TRANSCRIPTION FACTOR"/>
    <property type="match status" value="1"/>
</dbReference>
<evidence type="ECO:0000256" key="6">
    <source>
        <dbReference type="SAM" id="MobiDB-lite"/>
    </source>
</evidence>
<evidence type="ECO:0000256" key="1">
    <source>
        <dbReference type="ARBA" id="ARBA00022723"/>
    </source>
</evidence>
<evidence type="ECO:0000313" key="8">
    <source>
        <dbReference type="Ensembl" id="ENSOMYP00000141515.1"/>
    </source>
</evidence>
<keyword evidence="2" id="KW-0677">Repeat</keyword>
<evidence type="ECO:0000256" key="3">
    <source>
        <dbReference type="ARBA" id="ARBA00022771"/>
    </source>
</evidence>
<dbReference type="GO" id="GO:0008270">
    <property type="term" value="F:zinc ion binding"/>
    <property type="evidence" value="ECO:0007669"/>
    <property type="project" value="UniProtKB-KW"/>
</dbReference>
<dbReference type="FunFam" id="3.30.160.60:FF:001049">
    <property type="entry name" value="zinc finger protein 319"/>
    <property type="match status" value="1"/>
</dbReference>
<dbReference type="SUPFAM" id="SSF57667">
    <property type="entry name" value="beta-beta-alpha zinc fingers"/>
    <property type="match status" value="2"/>
</dbReference>
<keyword evidence="9" id="KW-1185">Reference proteome</keyword>
<feature type="domain" description="C2H2-type" evidence="7">
    <location>
        <begin position="416"/>
        <end position="443"/>
    </location>
</feature>
<evidence type="ECO:0000256" key="4">
    <source>
        <dbReference type="ARBA" id="ARBA00022833"/>
    </source>
</evidence>
<dbReference type="Proteomes" id="UP000694395">
    <property type="component" value="Chromosome 10"/>
</dbReference>
<dbReference type="Ensembl" id="ENSOMYT00000158252.1">
    <property type="protein sequence ID" value="ENSOMYP00000141515.1"/>
    <property type="gene ID" value="ENSOMYG00000051821.1"/>
</dbReference>
<protein>
    <recommendedName>
        <fullName evidence="7">C2H2-type domain-containing protein</fullName>
    </recommendedName>
</protein>
<name>A0A8L0DVC1_ONCMY</name>
<feature type="compositionally biased region" description="Low complexity" evidence="6">
    <location>
        <begin position="203"/>
        <end position="219"/>
    </location>
</feature>
<dbReference type="InterPro" id="IPR013087">
    <property type="entry name" value="Znf_C2H2_type"/>
</dbReference>
<dbReference type="SMART" id="SM00355">
    <property type="entry name" value="ZnF_C2H2"/>
    <property type="match status" value="3"/>
</dbReference>
<feature type="region of interest" description="Disordered" evidence="6">
    <location>
        <begin position="90"/>
        <end position="297"/>
    </location>
</feature>
<dbReference type="FunFam" id="3.30.160.60:FF:002343">
    <property type="entry name" value="Zinc finger protein 33A"/>
    <property type="match status" value="1"/>
</dbReference>
<dbReference type="GO" id="GO:0000978">
    <property type="term" value="F:RNA polymerase II cis-regulatory region sequence-specific DNA binding"/>
    <property type="evidence" value="ECO:0007669"/>
    <property type="project" value="TreeGrafter"/>
</dbReference>
<organism evidence="8 9">
    <name type="scientific">Oncorhynchus mykiss</name>
    <name type="common">Rainbow trout</name>
    <name type="synonym">Salmo gairdneri</name>
    <dbReference type="NCBI Taxonomy" id="8022"/>
    <lineage>
        <taxon>Eukaryota</taxon>
        <taxon>Metazoa</taxon>
        <taxon>Chordata</taxon>
        <taxon>Craniata</taxon>
        <taxon>Vertebrata</taxon>
        <taxon>Euteleostomi</taxon>
        <taxon>Actinopterygii</taxon>
        <taxon>Neopterygii</taxon>
        <taxon>Teleostei</taxon>
        <taxon>Protacanthopterygii</taxon>
        <taxon>Salmoniformes</taxon>
        <taxon>Salmonidae</taxon>
        <taxon>Salmoninae</taxon>
        <taxon>Oncorhynchus</taxon>
    </lineage>
</organism>
<dbReference type="PANTHER" id="PTHR23235:SF120">
    <property type="entry name" value="KRUPPEL-LIKE FACTOR 15"/>
    <property type="match status" value="1"/>
</dbReference>
<accession>A0A8L0DVC1</accession>
<dbReference type="GO" id="GO:0000981">
    <property type="term" value="F:DNA-binding transcription factor activity, RNA polymerase II-specific"/>
    <property type="evidence" value="ECO:0007669"/>
    <property type="project" value="TreeGrafter"/>
</dbReference>
<keyword evidence="4" id="KW-0862">Zinc</keyword>
<dbReference type="Gene3D" id="3.30.160.60">
    <property type="entry name" value="Classic Zinc Finger"/>
    <property type="match status" value="3"/>
</dbReference>
<dbReference type="AlphaFoldDB" id="A0A8L0DVC1"/>
<evidence type="ECO:0000259" key="7">
    <source>
        <dbReference type="PROSITE" id="PS50157"/>
    </source>
</evidence>
<reference evidence="8" key="1">
    <citation type="submission" date="2020-07" db="EMBL/GenBank/DDBJ databases">
        <title>A long reads based de novo assembly of the rainbow trout Arlee double haploid line genome.</title>
        <authorList>
            <person name="Gao G."/>
            <person name="Palti Y."/>
        </authorList>
    </citation>
    <scope>NUCLEOTIDE SEQUENCE [LARGE SCALE GENOMIC DNA]</scope>
</reference>
<evidence type="ECO:0000313" key="9">
    <source>
        <dbReference type="Proteomes" id="UP000694395"/>
    </source>
</evidence>
<dbReference type="FunFam" id="3.30.160.60:FF:001818">
    <property type="entry name" value="GDNF-inducible zinc finger protein 1 isoform X1"/>
    <property type="match status" value="1"/>
</dbReference>
<dbReference type="PROSITE" id="PS50157">
    <property type="entry name" value="ZINC_FINGER_C2H2_2"/>
    <property type="match status" value="3"/>
</dbReference>
<dbReference type="GeneTree" id="ENSGT01150000286953"/>
<evidence type="ECO:0000256" key="5">
    <source>
        <dbReference type="PROSITE-ProRule" id="PRU00042"/>
    </source>
</evidence>
<sequence length="498" mass="54053">MSSRLAFQTQLASIMEVLANAAVAEICKLVDDDYAVVSLQMSQCQRENKGLKRKLNLLELKMARGYAERRLRESAMNSRPNSRVHINTNEKFRGSSSSTGGVYDIQLDPMGMWSGGPGANNDHNSSQMHPNPIRDKSPDLQLVEPESLLVKEERMEDPLGDTEADDIPLIGEDGLVECGPRGGSGRTGPGDTTSHPPASAHGPEQVSQPQHPEQQQQGPRNRHRVESAAVEDRDPDILLIKVEDLDPRGGGLSIQEGPEESSRDNYRGGALPLEATHHNSPPDHTQHHPGTTRHHTTEVSYGRVSYENHPLPLWTNGGSGGCGDASVPGPSSLNLSYPAGPGMLIMGGRMGPAGSEIGQHRGFTVESSGSFSGSMGSREGSDMAGYDVGMGGSDGAQGGQETYKCGRKKVVRKKAYLCKFCGKGFSSPANLEPHLRTHTGERPFGCMVCGKHFSQYWNLKIHKNVHTGERPYACPLCGERFADPSNLKKHQKRHHPQQ</sequence>